<proteinExistence type="predicted"/>
<dbReference type="Proteomes" id="UP000886943">
    <property type="component" value="Unassembled WGS sequence"/>
</dbReference>
<reference evidence="1" key="1">
    <citation type="submission" date="2021-08" db="EMBL/GenBank/DDBJ databases">
        <title>Draft genome sequence of the GABA producer Bifidobacterium adolescentis 4-2, isolated from healthy human feces.</title>
        <authorList>
            <person name="Altaib H."/>
            <person name="Niwa R."/>
            <person name="Abe M."/>
            <person name="Suzuki T."/>
        </authorList>
    </citation>
    <scope>NUCLEOTIDE SEQUENCE</scope>
    <source>
        <strain evidence="1">4-2</strain>
    </source>
</reference>
<name>A0AAN5AF09_BIFAD</name>
<evidence type="ECO:0000313" key="1">
    <source>
        <dbReference type="EMBL" id="GJD14368.1"/>
    </source>
</evidence>
<gene>
    <name evidence="1" type="ORF">BIFAD42_13520</name>
</gene>
<dbReference type="AlphaFoldDB" id="A0AAN5AF09"/>
<evidence type="ECO:0000313" key="2">
    <source>
        <dbReference type="Proteomes" id="UP000886943"/>
    </source>
</evidence>
<sequence length="91" mass="10354">MLHCSGIRNPAALAGKWQNRMMFANGDGITIVSFPFIGLSRRIIVSGNNREYDFQMSYQCLRRGHMDSAEFTEDFKAEKQIDGAKSYGENR</sequence>
<dbReference type="EMBL" id="BPPZ01000006">
    <property type="protein sequence ID" value="GJD14368.1"/>
    <property type="molecule type" value="Genomic_DNA"/>
</dbReference>
<protein>
    <submittedName>
        <fullName evidence="1">Uncharacterized protein</fullName>
    </submittedName>
</protein>
<dbReference type="RefSeq" id="WP_256584552.1">
    <property type="nucleotide sequence ID" value="NZ_UAQG01000030.1"/>
</dbReference>
<accession>A0AAN5AF09</accession>
<organism evidence="1 2">
    <name type="scientific">Bifidobacterium adolescentis</name>
    <dbReference type="NCBI Taxonomy" id="1680"/>
    <lineage>
        <taxon>Bacteria</taxon>
        <taxon>Bacillati</taxon>
        <taxon>Actinomycetota</taxon>
        <taxon>Actinomycetes</taxon>
        <taxon>Bifidobacteriales</taxon>
        <taxon>Bifidobacteriaceae</taxon>
        <taxon>Bifidobacterium</taxon>
    </lineage>
</organism>
<comment type="caution">
    <text evidence="1">The sequence shown here is derived from an EMBL/GenBank/DDBJ whole genome shotgun (WGS) entry which is preliminary data.</text>
</comment>